<dbReference type="HOGENOM" id="CLU_1504861_0_0_1"/>
<evidence type="ECO:0000313" key="2">
    <source>
        <dbReference type="EMBL" id="ELT94466.1"/>
    </source>
</evidence>
<evidence type="ECO:0000313" key="4">
    <source>
        <dbReference type="Proteomes" id="UP000014760"/>
    </source>
</evidence>
<reference evidence="3" key="3">
    <citation type="submission" date="2015-06" db="UniProtKB">
        <authorList>
            <consortium name="EnsemblMetazoa"/>
        </authorList>
    </citation>
    <scope>IDENTIFICATION</scope>
</reference>
<feature type="region of interest" description="Disordered" evidence="1">
    <location>
        <begin position="1"/>
        <end position="66"/>
    </location>
</feature>
<protein>
    <submittedName>
        <fullName evidence="2 3">Uncharacterized protein</fullName>
    </submittedName>
</protein>
<sequence length="179" mass="20512">MEAQEVSDPLRHRSLDDPTKGKAEQNPDRKMSAPEVTYRKDSTGSTGSRTADPERPKSDGTKLHSTKGWRTLFHVSKFARQKSDSMSSSVHESDESENLDDDEYAIQSQYEEYAVIEKLEDEMNEDEEDDEQGVFDQSLVHIHYESILGYLMQYGLYGDNTHPDDLQLHSHETNCLMHV</sequence>
<dbReference type="EnsemblMetazoa" id="CapteT213483">
    <property type="protein sequence ID" value="CapteP213483"/>
    <property type="gene ID" value="CapteG213483"/>
</dbReference>
<feature type="compositionally biased region" description="Basic and acidic residues" evidence="1">
    <location>
        <begin position="8"/>
        <end position="42"/>
    </location>
</feature>
<dbReference type="AlphaFoldDB" id="R7TSK5"/>
<proteinExistence type="predicted"/>
<feature type="compositionally biased region" description="Basic and acidic residues" evidence="1">
    <location>
        <begin position="51"/>
        <end position="62"/>
    </location>
</feature>
<dbReference type="EMBL" id="AMQN01012272">
    <property type="status" value="NOT_ANNOTATED_CDS"/>
    <property type="molecule type" value="Genomic_DNA"/>
</dbReference>
<organism evidence="2">
    <name type="scientific">Capitella teleta</name>
    <name type="common">Polychaete worm</name>
    <dbReference type="NCBI Taxonomy" id="283909"/>
    <lineage>
        <taxon>Eukaryota</taxon>
        <taxon>Metazoa</taxon>
        <taxon>Spiralia</taxon>
        <taxon>Lophotrochozoa</taxon>
        <taxon>Annelida</taxon>
        <taxon>Polychaeta</taxon>
        <taxon>Sedentaria</taxon>
        <taxon>Scolecida</taxon>
        <taxon>Capitellidae</taxon>
        <taxon>Capitella</taxon>
    </lineage>
</organism>
<name>R7TSK5_CAPTE</name>
<dbReference type="Proteomes" id="UP000014760">
    <property type="component" value="Unassembled WGS sequence"/>
</dbReference>
<reference evidence="4" key="1">
    <citation type="submission" date="2012-12" db="EMBL/GenBank/DDBJ databases">
        <authorList>
            <person name="Hellsten U."/>
            <person name="Grimwood J."/>
            <person name="Chapman J.A."/>
            <person name="Shapiro H."/>
            <person name="Aerts A."/>
            <person name="Otillar R.P."/>
            <person name="Terry A.Y."/>
            <person name="Boore J.L."/>
            <person name="Simakov O."/>
            <person name="Marletaz F."/>
            <person name="Cho S.-J."/>
            <person name="Edsinger-Gonzales E."/>
            <person name="Havlak P."/>
            <person name="Kuo D.-H."/>
            <person name="Larsson T."/>
            <person name="Lv J."/>
            <person name="Arendt D."/>
            <person name="Savage R."/>
            <person name="Osoegawa K."/>
            <person name="de Jong P."/>
            <person name="Lindberg D.R."/>
            <person name="Seaver E.C."/>
            <person name="Weisblat D.A."/>
            <person name="Putnam N.H."/>
            <person name="Grigoriev I.V."/>
            <person name="Rokhsar D.S."/>
        </authorList>
    </citation>
    <scope>NUCLEOTIDE SEQUENCE</scope>
    <source>
        <strain evidence="4">I ESC-2004</strain>
    </source>
</reference>
<accession>R7TSK5</accession>
<keyword evidence="4" id="KW-1185">Reference proteome</keyword>
<reference evidence="2 4" key="2">
    <citation type="journal article" date="2013" name="Nature">
        <title>Insights into bilaterian evolution from three spiralian genomes.</title>
        <authorList>
            <person name="Simakov O."/>
            <person name="Marletaz F."/>
            <person name="Cho S.J."/>
            <person name="Edsinger-Gonzales E."/>
            <person name="Havlak P."/>
            <person name="Hellsten U."/>
            <person name="Kuo D.H."/>
            <person name="Larsson T."/>
            <person name="Lv J."/>
            <person name="Arendt D."/>
            <person name="Savage R."/>
            <person name="Osoegawa K."/>
            <person name="de Jong P."/>
            <person name="Grimwood J."/>
            <person name="Chapman J.A."/>
            <person name="Shapiro H."/>
            <person name="Aerts A."/>
            <person name="Otillar R.P."/>
            <person name="Terry A.Y."/>
            <person name="Boore J.L."/>
            <person name="Grigoriev I.V."/>
            <person name="Lindberg D.R."/>
            <person name="Seaver E.C."/>
            <person name="Weisblat D.A."/>
            <person name="Putnam N.H."/>
            <person name="Rokhsar D.S."/>
        </authorList>
    </citation>
    <scope>NUCLEOTIDE SEQUENCE</scope>
    <source>
        <strain evidence="2 4">I ESC-2004</strain>
    </source>
</reference>
<feature type="region of interest" description="Disordered" evidence="1">
    <location>
        <begin position="79"/>
        <end position="102"/>
    </location>
</feature>
<evidence type="ECO:0000256" key="1">
    <source>
        <dbReference type="SAM" id="MobiDB-lite"/>
    </source>
</evidence>
<evidence type="ECO:0000313" key="3">
    <source>
        <dbReference type="EnsemblMetazoa" id="CapteP213483"/>
    </source>
</evidence>
<gene>
    <name evidence="2" type="ORF">CAPTEDRAFT_213483</name>
</gene>
<dbReference type="EMBL" id="KB309412">
    <property type="protein sequence ID" value="ELT94466.1"/>
    <property type="molecule type" value="Genomic_DNA"/>
</dbReference>